<evidence type="ECO:0000256" key="4">
    <source>
        <dbReference type="ARBA" id="ARBA00022679"/>
    </source>
</evidence>
<dbReference type="GO" id="GO:0016763">
    <property type="term" value="F:pentosyltransferase activity"/>
    <property type="evidence" value="ECO:0007669"/>
    <property type="project" value="TreeGrafter"/>
</dbReference>
<dbReference type="EMBL" id="FNOP01000018">
    <property type="protein sequence ID" value="SDX24415.1"/>
    <property type="molecule type" value="Genomic_DNA"/>
</dbReference>
<evidence type="ECO:0000256" key="3">
    <source>
        <dbReference type="ARBA" id="ARBA00022676"/>
    </source>
</evidence>
<dbReference type="GO" id="GO:0005886">
    <property type="term" value="C:plasma membrane"/>
    <property type="evidence" value="ECO:0007669"/>
    <property type="project" value="UniProtKB-SubCell"/>
</dbReference>
<evidence type="ECO:0000256" key="8">
    <source>
        <dbReference type="SAM" id="Phobius"/>
    </source>
</evidence>
<dbReference type="GO" id="GO:0009103">
    <property type="term" value="P:lipopolysaccharide biosynthetic process"/>
    <property type="evidence" value="ECO:0007669"/>
    <property type="project" value="UniProtKB-ARBA"/>
</dbReference>
<feature type="transmembrane region" description="Helical" evidence="8">
    <location>
        <begin position="111"/>
        <end position="127"/>
    </location>
</feature>
<keyword evidence="3" id="KW-0328">Glycosyltransferase</keyword>
<name>A0A1H3A493_ACIFE</name>
<dbReference type="PANTHER" id="PTHR33908">
    <property type="entry name" value="MANNOSYLTRANSFERASE YKCB-RELATED"/>
    <property type="match status" value="1"/>
</dbReference>
<keyword evidence="4 10" id="KW-0808">Transferase</keyword>
<reference evidence="10 11" key="1">
    <citation type="submission" date="2016-10" db="EMBL/GenBank/DDBJ databases">
        <authorList>
            <person name="Varghese N."/>
            <person name="Submissions S."/>
        </authorList>
    </citation>
    <scope>NUCLEOTIDE SEQUENCE [LARGE SCALE GENOMIC DNA]</scope>
    <source>
        <strain evidence="10 11">WCC6</strain>
    </source>
</reference>
<dbReference type="InterPro" id="IPR050297">
    <property type="entry name" value="LipidA_mod_glycosyltrf_83"/>
</dbReference>
<evidence type="ECO:0000256" key="7">
    <source>
        <dbReference type="ARBA" id="ARBA00023136"/>
    </source>
</evidence>
<feature type="transmembrane region" description="Helical" evidence="8">
    <location>
        <begin position="134"/>
        <end position="152"/>
    </location>
</feature>
<feature type="transmembrane region" description="Helical" evidence="8">
    <location>
        <begin position="203"/>
        <end position="220"/>
    </location>
</feature>
<evidence type="ECO:0000259" key="9">
    <source>
        <dbReference type="Pfam" id="PF13231"/>
    </source>
</evidence>
<dbReference type="Pfam" id="PF13231">
    <property type="entry name" value="PMT_2"/>
    <property type="match status" value="1"/>
</dbReference>
<feature type="transmembrane region" description="Helical" evidence="8">
    <location>
        <begin position="288"/>
        <end position="306"/>
    </location>
</feature>
<proteinExistence type="predicted"/>
<evidence type="ECO:0000256" key="1">
    <source>
        <dbReference type="ARBA" id="ARBA00004651"/>
    </source>
</evidence>
<feature type="transmembrane region" description="Helical" evidence="8">
    <location>
        <begin position="158"/>
        <end position="191"/>
    </location>
</feature>
<feature type="transmembrane region" description="Helical" evidence="8">
    <location>
        <begin position="252"/>
        <end position="276"/>
    </location>
</feature>
<evidence type="ECO:0000256" key="5">
    <source>
        <dbReference type="ARBA" id="ARBA00022692"/>
    </source>
</evidence>
<dbReference type="Proteomes" id="UP000182379">
    <property type="component" value="Unassembled WGS sequence"/>
</dbReference>
<accession>A0A1H3A493</accession>
<feature type="domain" description="Glycosyltransferase RgtA/B/C/D-like" evidence="9">
    <location>
        <begin position="59"/>
        <end position="218"/>
    </location>
</feature>
<dbReference type="InterPro" id="IPR038731">
    <property type="entry name" value="RgtA/B/C-like"/>
</dbReference>
<keyword evidence="7 8" id="KW-0472">Membrane</keyword>
<keyword evidence="5 8" id="KW-0812">Transmembrane</keyword>
<feature type="transmembrane region" description="Helical" evidence="8">
    <location>
        <begin position="374"/>
        <end position="391"/>
    </location>
</feature>
<comment type="subcellular location">
    <subcellularLocation>
        <location evidence="1">Cell membrane</location>
        <topology evidence="1">Multi-pass membrane protein</topology>
    </subcellularLocation>
</comment>
<evidence type="ECO:0000256" key="2">
    <source>
        <dbReference type="ARBA" id="ARBA00022475"/>
    </source>
</evidence>
<evidence type="ECO:0000313" key="10">
    <source>
        <dbReference type="EMBL" id="SDX24415.1"/>
    </source>
</evidence>
<comment type="caution">
    <text evidence="10">The sequence shown here is derived from an EMBL/GenBank/DDBJ whole genome shotgun (WGS) entry which is preliminary data.</text>
</comment>
<dbReference type="RefSeq" id="WP_074707989.1">
    <property type="nucleotide sequence ID" value="NZ_CAMEFB010000030.1"/>
</dbReference>
<dbReference type="GO" id="GO:0010041">
    <property type="term" value="P:response to iron(III) ion"/>
    <property type="evidence" value="ECO:0007669"/>
    <property type="project" value="TreeGrafter"/>
</dbReference>
<feature type="transmembrane region" description="Helical" evidence="8">
    <location>
        <begin position="344"/>
        <end position="362"/>
    </location>
</feature>
<sequence>MKKKYWLGFWAAAVFLLFFMNSSLPLTDSVEGNYALTAKEMVLSGDWLSPQIYGRYWYDKPVFAYWMIALGFKIFGFSEFGARFFPSLFGLGGLWLTVQAGKRLYREEVGFLSGVLLLMTLEFFTISKSVLTDGMLFLFMDGSLLCFFLGYSSREKNWYYGVYLLSALATLTKGPIGFLMPGFIITLFLLYQKDWKCLKDAKLATGIPLFLLVALPWYIAMARVHPDFLGSFLGTQNVLRATVSEHPRDNVIWYYTAVNILNAYAWVGFVPGMLWNLLRKNGKWNYPAAQEAFLLLWMAAIFVFFQCMATKYITYTYPLLLPLCVLTADYIWKKGSSLPLKGMLLGNILFYGALTFAASKVTKLAPGVFPNPGNLFYFMLIYTLCMVVLAFHKYKGKSSQEVFSTVVMLTIAFHCCSLDLLAKPLMEDVTGKTAAQFINALVPADMPIYIRGGGYPTSGVFYTGREMVMLVPDEEAEAFKPRQDSWSAKNIMPWTTYGQVREQQGKALVLVDTKTRKLKTKLEEDWPGTWKRVKLPGQWTVMIKER</sequence>
<evidence type="ECO:0000313" key="11">
    <source>
        <dbReference type="Proteomes" id="UP000182379"/>
    </source>
</evidence>
<keyword evidence="6 8" id="KW-1133">Transmembrane helix</keyword>
<protein>
    <submittedName>
        <fullName evidence="10">4-amino-4-deoxy-L-arabinose transferase</fullName>
    </submittedName>
</protein>
<organism evidence="10 11">
    <name type="scientific">Acidaminococcus fermentans</name>
    <dbReference type="NCBI Taxonomy" id="905"/>
    <lineage>
        <taxon>Bacteria</taxon>
        <taxon>Bacillati</taxon>
        <taxon>Bacillota</taxon>
        <taxon>Negativicutes</taxon>
        <taxon>Acidaminococcales</taxon>
        <taxon>Acidaminococcaceae</taxon>
        <taxon>Acidaminococcus</taxon>
    </lineage>
</organism>
<dbReference type="PANTHER" id="PTHR33908:SF3">
    <property type="entry name" value="UNDECAPRENYL PHOSPHATE-ALPHA-4-AMINO-4-DEOXY-L-ARABINOSE ARABINOSYL TRANSFERASE"/>
    <property type="match status" value="1"/>
</dbReference>
<dbReference type="AlphaFoldDB" id="A0A1H3A493"/>
<keyword evidence="2" id="KW-1003">Cell membrane</keyword>
<evidence type="ECO:0000256" key="6">
    <source>
        <dbReference type="ARBA" id="ARBA00022989"/>
    </source>
</evidence>
<gene>
    <name evidence="10" type="ORF">SAMN05216495_11825</name>
</gene>